<keyword evidence="8" id="KW-1185">Reference proteome</keyword>
<dbReference type="AlphaFoldDB" id="A0A5C4VPC3"/>
<name>A0A5C4VPC3_9ACTN</name>
<evidence type="ECO:0000313" key="7">
    <source>
        <dbReference type="EMBL" id="TNM37667.1"/>
    </source>
</evidence>
<evidence type="ECO:0000256" key="3">
    <source>
        <dbReference type="ARBA" id="ARBA00022989"/>
    </source>
</evidence>
<protein>
    <submittedName>
        <fullName evidence="7">TM2 domain-containing protein</fullName>
    </submittedName>
</protein>
<evidence type="ECO:0000256" key="2">
    <source>
        <dbReference type="ARBA" id="ARBA00022692"/>
    </source>
</evidence>
<dbReference type="InterPro" id="IPR050932">
    <property type="entry name" value="TM2D1-3-like"/>
</dbReference>
<sequence>MAAPAKSLAIAYLLWLFLGIFGVHHFYLSKVGRGVGYLLTFAWCTIGWWIDLFTLPAQVRQVNLARSMGRR</sequence>
<feature type="transmembrane region" description="Helical" evidence="5">
    <location>
        <begin position="7"/>
        <end position="28"/>
    </location>
</feature>
<accession>A0A5C4VPC3</accession>
<keyword evidence="4 5" id="KW-0472">Membrane</keyword>
<dbReference type="RefSeq" id="WP_139624213.1">
    <property type="nucleotide sequence ID" value="NZ_VDMP01000026.1"/>
</dbReference>
<reference evidence="7 8" key="1">
    <citation type="journal article" date="2016" name="Int. J. Syst. Evol. Microbiol.">
        <title>Nocardioides albidus sp. nov., an actinobacterium isolated from garden soil.</title>
        <authorList>
            <person name="Singh H."/>
            <person name="Du J."/>
            <person name="Trinh H."/>
            <person name="Won K."/>
            <person name="Yang J.E."/>
            <person name="Yin C."/>
            <person name="Kook M."/>
            <person name="Yi T.H."/>
        </authorList>
    </citation>
    <scope>NUCLEOTIDE SEQUENCE [LARGE SCALE GENOMIC DNA]</scope>
    <source>
        <strain evidence="7 8">CCTCC AB 2015297</strain>
    </source>
</reference>
<evidence type="ECO:0000256" key="1">
    <source>
        <dbReference type="ARBA" id="ARBA00004141"/>
    </source>
</evidence>
<organism evidence="7 8">
    <name type="scientific">Nocardioides albidus</name>
    <dbReference type="NCBI Taxonomy" id="1517589"/>
    <lineage>
        <taxon>Bacteria</taxon>
        <taxon>Bacillati</taxon>
        <taxon>Actinomycetota</taxon>
        <taxon>Actinomycetes</taxon>
        <taxon>Propionibacteriales</taxon>
        <taxon>Nocardioidaceae</taxon>
        <taxon>Nocardioides</taxon>
    </lineage>
</organism>
<comment type="subcellular location">
    <subcellularLocation>
        <location evidence="1">Membrane</location>
        <topology evidence="1">Multi-pass membrane protein</topology>
    </subcellularLocation>
</comment>
<dbReference type="OrthoDB" id="2004788at2"/>
<feature type="transmembrane region" description="Helical" evidence="5">
    <location>
        <begin position="34"/>
        <end position="57"/>
    </location>
</feature>
<keyword evidence="3 5" id="KW-1133">Transmembrane helix</keyword>
<dbReference type="EMBL" id="VDMP01000026">
    <property type="protein sequence ID" value="TNM37667.1"/>
    <property type="molecule type" value="Genomic_DNA"/>
</dbReference>
<dbReference type="PANTHER" id="PTHR21016">
    <property type="entry name" value="BETA-AMYLOID BINDING PROTEIN-RELATED"/>
    <property type="match status" value="1"/>
</dbReference>
<feature type="domain" description="TM2" evidence="6">
    <location>
        <begin position="5"/>
        <end position="53"/>
    </location>
</feature>
<proteinExistence type="predicted"/>
<evidence type="ECO:0000313" key="8">
    <source>
        <dbReference type="Proteomes" id="UP000313231"/>
    </source>
</evidence>
<dbReference type="GO" id="GO:0016020">
    <property type="term" value="C:membrane"/>
    <property type="evidence" value="ECO:0007669"/>
    <property type="project" value="UniProtKB-SubCell"/>
</dbReference>
<gene>
    <name evidence="7" type="ORF">FHP29_17935</name>
</gene>
<evidence type="ECO:0000256" key="5">
    <source>
        <dbReference type="SAM" id="Phobius"/>
    </source>
</evidence>
<dbReference type="PANTHER" id="PTHR21016:SF25">
    <property type="entry name" value="TM2 DOMAIN-CONTAINING PROTEIN DDB_G0277895-RELATED"/>
    <property type="match status" value="1"/>
</dbReference>
<evidence type="ECO:0000259" key="6">
    <source>
        <dbReference type="Pfam" id="PF05154"/>
    </source>
</evidence>
<dbReference type="Pfam" id="PF05154">
    <property type="entry name" value="TM2"/>
    <property type="match status" value="1"/>
</dbReference>
<comment type="caution">
    <text evidence="7">The sequence shown here is derived from an EMBL/GenBank/DDBJ whole genome shotgun (WGS) entry which is preliminary data.</text>
</comment>
<dbReference type="Proteomes" id="UP000313231">
    <property type="component" value="Unassembled WGS sequence"/>
</dbReference>
<evidence type="ECO:0000256" key="4">
    <source>
        <dbReference type="ARBA" id="ARBA00023136"/>
    </source>
</evidence>
<dbReference type="InterPro" id="IPR007829">
    <property type="entry name" value="TM2"/>
</dbReference>
<keyword evidence="2 5" id="KW-0812">Transmembrane</keyword>